<keyword evidence="3" id="KW-1185">Reference proteome</keyword>
<dbReference type="EMBL" id="BAAAZE010000007">
    <property type="protein sequence ID" value="GAA4019841.1"/>
    <property type="molecule type" value="Genomic_DNA"/>
</dbReference>
<comment type="caution">
    <text evidence="2">The sequence shown here is derived from an EMBL/GenBank/DDBJ whole genome shotgun (WGS) entry which is preliminary data.</text>
</comment>
<proteinExistence type="predicted"/>
<evidence type="ECO:0000256" key="1">
    <source>
        <dbReference type="SAM" id="MobiDB-lite"/>
    </source>
</evidence>
<evidence type="ECO:0000313" key="2">
    <source>
        <dbReference type="EMBL" id="GAA4019841.1"/>
    </source>
</evidence>
<feature type="region of interest" description="Disordered" evidence="1">
    <location>
        <begin position="1"/>
        <end position="20"/>
    </location>
</feature>
<gene>
    <name evidence="2" type="ORF">GCM10022212_15270</name>
</gene>
<organism evidence="2 3">
    <name type="scientific">Actimicrobium antarcticum</name>
    <dbReference type="NCBI Taxonomy" id="1051899"/>
    <lineage>
        <taxon>Bacteria</taxon>
        <taxon>Pseudomonadati</taxon>
        <taxon>Pseudomonadota</taxon>
        <taxon>Betaproteobacteria</taxon>
        <taxon>Burkholderiales</taxon>
        <taxon>Oxalobacteraceae</taxon>
        <taxon>Actimicrobium</taxon>
    </lineage>
</organism>
<accession>A0ABP7T2K4</accession>
<reference evidence="3" key="1">
    <citation type="journal article" date="2019" name="Int. J. Syst. Evol. Microbiol.">
        <title>The Global Catalogue of Microorganisms (GCM) 10K type strain sequencing project: providing services to taxonomists for standard genome sequencing and annotation.</title>
        <authorList>
            <consortium name="The Broad Institute Genomics Platform"/>
            <consortium name="The Broad Institute Genome Sequencing Center for Infectious Disease"/>
            <person name="Wu L."/>
            <person name="Ma J."/>
        </authorList>
    </citation>
    <scope>NUCLEOTIDE SEQUENCE [LARGE SCALE GENOMIC DNA]</scope>
    <source>
        <strain evidence="3">JCM 16673</strain>
    </source>
</reference>
<sequence>MAERCDSGTAGGAAENSGVVAGNTANAGELAAMTTTAGVTGAGTVFNINHGTACTAIAPSEDNQ</sequence>
<dbReference type="Proteomes" id="UP001501353">
    <property type="component" value="Unassembled WGS sequence"/>
</dbReference>
<name>A0ABP7T2K4_9BURK</name>
<protein>
    <submittedName>
        <fullName evidence="2">Uncharacterized protein</fullName>
    </submittedName>
</protein>
<evidence type="ECO:0000313" key="3">
    <source>
        <dbReference type="Proteomes" id="UP001501353"/>
    </source>
</evidence>